<feature type="domain" description="MnmE helical" evidence="1">
    <location>
        <begin position="56"/>
        <end position="168"/>
    </location>
</feature>
<dbReference type="GO" id="GO:0030488">
    <property type="term" value="P:tRNA methylation"/>
    <property type="evidence" value="ECO:0007669"/>
    <property type="project" value="TreeGrafter"/>
</dbReference>
<dbReference type="Proteomes" id="UP000887564">
    <property type="component" value="Unplaced"/>
</dbReference>
<dbReference type="PANTHER" id="PTHR42714:SF2">
    <property type="entry name" value="TRNA MODIFICATION GTPASE GTPBP3, MITOCHONDRIAL"/>
    <property type="match status" value="1"/>
</dbReference>
<protein>
    <submittedName>
        <fullName evidence="3">MnmE helical domain-containing protein</fullName>
    </submittedName>
</protein>
<dbReference type="GO" id="GO:0005739">
    <property type="term" value="C:mitochondrion"/>
    <property type="evidence" value="ECO:0007669"/>
    <property type="project" value="TreeGrafter"/>
</dbReference>
<dbReference type="SUPFAM" id="SSF116878">
    <property type="entry name" value="TrmE connector domain"/>
    <property type="match status" value="1"/>
</dbReference>
<dbReference type="InterPro" id="IPR025867">
    <property type="entry name" value="MnmE_helical"/>
</dbReference>
<name>A0A914R4B8_PAREQ</name>
<dbReference type="InterPro" id="IPR027368">
    <property type="entry name" value="MnmE_dom2"/>
</dbReference>
<organism evidence="2 3">
    <name type="scientific">Parascaris equorum</name>
    <name type="common">Equine roundworm</name>
    <dbReference type="NCBI Taxonomy" id="6256"/>
    <lineage>
        <taxon>Eukaryota</taxon>
        <taxon>Metazoa</taxon>
        <taxon>Ecdysozoa</taxon>
        <taxon>Nematoda</taxon>
        <taxon>Chromadorea</taxon>
        <taxon>Rhabditida</taxon>
        <taxon>Spirurina</taxon>
        <taxon>Ascaridomorpha</taxon>
        <taxon>Ascaridoidea</taxon>
        <taxon>Ascarididae</taxon>
        <taxon>Parascaris</taxon>
    </lineage>
</organism>
<accession>A0A914R4B8</accession>
<dbReference type="InterPro" id="IPR027417">
    <property type="entry name" value="P-loop_NTPase"/>
</dbReference>
<proteinExistence type="predicted"/>
<dbReference type="GO" id="GO:0002098">
    <property type="term" value="P:tRNA wobble uridine modification"/>
    <property type="evidence" value="ECO:0007669"/>
    <property type="project" value="TreeGrafter"/>
</dbReference>
<dbReference type="Gene3D" id="1.20.120.430">
    <property type="entry name" value="tRNA modification GTPase MnmE domain 2"/>
    <property type="match status" value="1"/>
</dbReference>
<evidence type="ECO:0000259" key="1">
    <source>
        <dbReference type="Pfam" id="PF12631"/>
    </source>
</evidence>
<reference evidence="3" key="1">
    <citation type="submission" date="2022-11" db="UniProtKB">
        <authorList>
            <consortium name="WormBaseParasite"/>
        </authorList>
    </citation>
    <scope>IDENTIFICATION</scope>
</reference>
<evidence type="ECO:0000313" key="3">
    <source>
        <dbReference type="WBParaSite" id="PEQ_0000145401-mRNA-1"/>
    </source>
</evidence>
<dbReference type="Pfam" id="PF12631">
    <property type="entry name" value="MnmE_helical"/>
    <property type="match status" value="1"/>
</dbReference>
<dbReference type="AlphaFoldDB" id="A0A914R4B8"/>
<dbReference type="WBParaSite" id="PEQ_0000145401-mRNA-1">
    <property type="protein sequence ID" value="PEQ_0000145401-mRNA-1"/>
    <property type="gene ID" value="PEQ_0000145401"/>
</dbReference>
<dbReference type="PANTHER" id="PTHR42714">
    <property type="entry name" value="TRNA MODIFICATION GTPASE GTPBP3"/>
    <property type="match status" value="1"/>
</dbReference>
<evidence type="ECO:0000313" key="2">
    <source>
        <dbReference type="Proteomes" id="UP000887564"/>
    </source>
</evidence>
<dbReference type="SUPFAM" id="SSF52540">
    <property type="entry name" value="P-loop containing nucleoside triphosphate hydrolases"/>
    <property type="match status" value="1"/>
</dbReference>
<keyword evidence="2" id="KW-1185">Reference proteome</keyword>
<sequence>MFVDRRGDFRAAEAHVLLPVVDASKCVDIAAEVDVLLRQCHREDASRVVVVCNKIDLNSTHMHHTVSSLPWKTVFTSCVNRTGIADVLDAVKEQVAALCPDEGDDALLSRYRQRTILNDAVSLLEQVQNTSDAALAAEYVREASALIGEISGTIVNEEILDRIFSSFCIGK</sequence>